<gene>
    <name evidence="2" type="ORF">K493DRAFT_411558</name>
</gene>
<feature type="transmembrane region" description="Helical" evidence="1">
    <location>
        <begin position="121"/>
        <end position="139"/>
    </location>
</feature>
<feature type="transmembrane region" description="Helical" evidence="1">
    <location>
        <begin position="65"/>
        <end position="87"/>
    </location>
</feature>
<proteinExistence type="predicted"/>
<evidence type="ECO:0000313" key="3">
    <source>
        <dbReference type="Proteomes" id="UP000193498"/>
    </source>
</evidence>
<keyword evidence="1" id="KW-1133">Transmembrane helix</keyword>
<dbReference type="InParanoid" id="A0A1Y1XFN8"/>
<protein>
    <submittedName>
        <fullName evidence="2">Uncharacterized protein</fullName>
    </submittedName>
</protein>
<dbReference type="EMBL" id="MCFE01000609">
    <property type="protein sequence ID" value="ORX84512.1"/>
    <property type="molecule type" value="Genomic_DNA"/>
</dbReference>
<feature type="transmembrane region" description="Helical" evidence="1">
    <location>
        <begin position="21"/>
        <end position="45"/>
    </location>
</feature>
<keyword evidence="1" id="KW-0812">Transmembrane</keyword>
<organism evidence="2 3">
    <name type="scientific">Basidiobolus meristosporus CBS 931.73</name>
    <dbReference type="NCBI Taxonomy" id="1314790"/>
    <lineage>
        <taxon>Eukaryota</taxon>
        <taxon>Fungi</taxon>
        <taxon>Fungi incertae sedis</taxon>
        <taxon>Zoopagomycota</taxon>
        <taxon>Entomophthoromycotina</taxon>
        <taxon>Basidiobolomycetes</taxon>
        <taxon>Basidiobolales</taxon>
        <taxon>Basidiobolaceae</taxon>
        <taxon>Basidiobolus</taxon>
    </lineage>
</organism>
<comment type="caution">
    <text evidence="2">The sequence shown here is derived from an EMBL/GenBank/DDBJ whole genome shotgun (WGS) entry which is preliminary data.</text>
</comment>
<accession>A0A1Y1XFN8</accession>
<dbReference type="OrthoDB" id="2354286at2759"/>
<feature type="transmembrane region" description="Helical" evidence="1">
    <location>
        <begin position="94"/>
        <end position="115"/>
    </location>
</feature>
<evidence type="ECO:0000313" key="2">
    <source>
        <dbReference type="EMBL" id="ORX84512.1"/>
    </source>
</evidence>
<evidence type="ECO:0000256" key="1">
    <source>
        <dbReference type="SAM" id="Phobius"/>
    </source>
</evidence>
<dbReference type="AlphaFoldDB" id="A0A1Y1XFN8"/>
<sequence>MTKVPSNRRCCGCVNLRTGCLILTYFQMIGGLVLSLLVVILLALLRSTQARSFEGYSVENIRMASYILLGISIFSSIVGLLGVLGTYKSKPGLLLAYLIIDAVCIAGWFGGVIATFQSRNALWGIQFTVMLLLQIYFFIPVHQYRREIQNITKYVYEVNLKC</sequence>
<keyword evidence="1" id="KW-0472">Membrane</keyword>
<name>A0A1Y1XFN8_9FUNG</name>
<reference evidence="2 3" key="1">
    <citation type="submission" date="2016-07" db="EMBL/GenBank/DDBJ databases">
        <title>Pervasive Adenine N6-methylation of Active Genes in Fungi.</title>
        <authorList>
            <consortium name="DOE Joint Genome Institute"/>
            <person name="Mondo S.J."/>
            <person name="Dannebaum R.O."/>
            <person name="Kuo R.C."/>
            <person name="Labutti K."/>
            <person name="Haridas S."/>
            <person name="Kuo A."/>
            <person name="Salamov A."/>
            <person name="Ahrendt S.R."/>
            <person name="Lipzen A."/>
            <person name="Sullivan W."/>
            <person name="Andreopoulos W.B."/>
            <person name="Clum A."/>
            <person name="Lindquist E."/>
            <person name="Daum C."/>
            <person name="Ramamoorthy G.K."/>
            <person name="Gryganskyi A."/>
            <person name="Culley D."/>
            <person name="Magnuson J.K."/>
            <person name="James T.Y."/>
            <person name="O'Malley M.A."/>
            <person name="Stajich J.E."/>
            <person name="Spatafora J.W."/>
            <person name="Visel A."/>
            <person name="Grigoriev I.V."/>
        </authorList>
    </citation>
    <scope>NUCLEOTIDE SEQUENCE [LARGE SCALE GENOMIC DNA]</scope>
    <source>
        <strain evidence="2 3">CBS 931.73</strain>
    </source>
</reference>
<dbReference type="Proteomes" id="UP000193498">
    <property type="component" value="Unassembled WGS sequence"/>
</dbReference>
<keyword evidence="3" id="KW-1185">Reference proteome</keyword>